<evidence type="ECO:0000313" key="3">
    <source>
        <dbReference type="EMBL" id="KIO12596.1"/>
    </source>
</evidence>
<dbReference type="HOGENOM" id="CLU_017511_1_0_1"/>
<sequence length="559" mass="62008">MHTHVYGPGQIVLALQKNGQALSSILAATLGLLLFIAAYKRALDPLFGSTLTERYLDLVVHSCTALAIIFPRPAIRRLFLGLAVLVQIAPHTTYWVGIHAARYGDPAIGPFICHILVLAPVVHLLVSLIMYFGFLFLGILAYAGWMGFCLAEDKHRFMHNGHQVVGLTKRYLPLLLPATFLFFPAMRTPTLSEFEEFPYHSVQYPLRILSSQESITGIIVVGELLDTLKDTVPDALHSLRYLRASHSLLGGVWTGEAVVTMGNVPPRTDELGTHLGDSIYSAFVLQEAVRLINGTSECSGGHCEKALVIGVGAGVVADALAHHGISTTLVEIDPAVYYAARRYFGLKHPGDDNVFLEDARGWLQRRVATLLASPSNPSKFDMVVHDCFSGGGVPGHLYTIEFWNELKKIMTSRGVIAVNFAGKLGSMSSRAVATTLLKAFGQCRAFHDHLGAIPDQNLHDEFVNIVFFCSKSASPLAFRPSVEGDYLHSYLRRHVLSDLERRELPISIVRNASVWSEEAEEVFLLTDKDNRLNEWQRVDAAEHWRIMRKVMPDIVWETF</sequence>
<gene>
    <name evidence="3" type="ORF">M404DRAFT_959126</name>
</gene>
<feature type="transmembrane region" description="Helical" evidence="2">
    <location>
        <begin position="108"/>
        <end position="126"/>
    </location>
</feature>
<evidence type="ECO:0000256" key="1">
    <source>
        <dbReference type="ARBA" id="ARBA00023115"/>
    </source>
</evidence>
<evidence type="ECO:0008006" key="5">
    <source>
        <dbReference type="Google" id="ProtNLM"/>
    </source>
</evidence>
<keyword evidence="2" id="KW-0472">Membrane</keyword>
<dbReference type="AlphaFoldDB" id="A0A0C3PTP8"/>
<feature type="transmembrane region" description="Helical" evidence="2">
    <location>
        <begin position="78"/>
        <end position="96"/>
    </location>
</feature>
<dbReference type="InterPro" id="IPR029063">
    <property type="entry name" value="SAM-dependent_MTases_sf"/>
</dbReference>
<dbReference type="InParanoid" id="A0A0C3PTP8"/>
<protein>
    <recommendedName>
        <fullName evidence="5">PABS domain-containing protein</fullName>
    </recommendedName>
</protein>
<dbReference type="Pfam" id="PF01564">
    <property type="entry name" value="Spermine_synth"/>
    <property type="match status" value="1"/>
</dbReference>
<dbReference type="EMBL" id="KN831947">
    <property type="protein sequence ID" value="KIO12596.1"/>
    <property type="molecule type" value="Genomic_DNA"/>
</dbReference>
<keyword evidence="4" id="KW-1185">Reference proteome</keyword>
<reference evidence="3 4" key="1">
    <citation type="submission" date="2014-04" db="EMBL/GenBank/DDBJ databases">
        <authorList>
            <consortium name="DOE Joint Genome Institute"/>
            <person name="Kuo A."/>
            <person name="Kohler A."/>
            <person name="Costa M.D."/>
            <person name="Nagy L.G."/>
            <person name="Floudas D."/>
            <person name="Copeland A."/>
            <person name="Barry K.W."/>
            <person name="Cichocki N."/>
            <person name="Veneault-Fourrey C."/>
            <person name="LaButti K."/>
            <person name="Lindquist E.A."/>
            <person name="Lipzen A."/>
            <person name="Lundell T."/>
            <person name="Morin E."/>
            <person name="Murat C."/>
            <person name="Sun H."/>
            <person name="Tunlid A."/>
            <person name="Henrissat B."/>
            <person name="Grigoriev I.V."/>
            <person name="Hibbett D.S."/>
            <person name="Martin F."/>
            <person name="Nordberg H.P."/>
            <person name="Cantor M.N."/>
            <person name="Hua S.X."/>
        </authorList>
    </citation>
    <scope>NUCLEOTIDE SEQUENCE [LARGE SCALE GENOMIC DNA]</scope>
    <source>
        <strain evidence="3 4">Marx 270</strain>
    </source>
</reference>
<keyword evidence="2" id="KW-1133">Transmembrane helix</keyword>
<accession>A0A0C3PTP8</accession>
<dbReference type="GO" id="GO:0006596">
    <property type="term" value="P:polyamine biosynthetic process"/>
    <property type="evidence" value="ECO:0007669"/>
    <property type="project" value="UniProtKB-KW"/>
</dbReference>
<feature type="transmembrane region" description="Helical" evidence="2">
    <location>
        <begin position="55"/>
        <end position="72"/>
    </location>
</feature>
<organism evidence="3 4">
    <name type="scientific">Pisolithus tinctorius Marx 270</name>
    <dbReference type="NCBI Taxonomy" id="870435"/>
    <lineage>
        <taxon>Eukaryota</taxon>
        <taxon>Fungi</taxon>
        <taxon>Dikarya</taxon>
        <taxon>Basidiomycota</taxon>
        <taxon>Agaricomycotina</taxon>
        <taxon>Agaricomycetes</taxon>
        <taxon>Agaricomycetidae</taxon>
        <taxon>Boletales</taxon>
        <taxon>Sclerodermatineae</taxon>
        <taxon>Pisolithaceae</taxon>
        <taxon>Pisolithus</taxon>
    </lineage>
</organism>
<proteinExistence type="predicted"/>
<evidence type="ECO:0000256" key="2">
    <source>
        <dbReference type="SAM" id="Phobius"/>
    </source>
</evidence>
<reference evidence="4" key="2">
    <citation type="submission" date="2015-01" db="EMBL/GenBank/DDBJ databases">
        <title>Evolutionary Origins and Diversification of the Mycorrhizal Mutualists.</title>
        <authorList>
            <consortium name="DOE Joint Genome Institute"/>
            <consortium name="Mycorrhizal Genomics Consortium"/>
            <person name="Kohler A."/>
            <person name="Kuo A."/>
            <person name="Nagy L.G."/>
            <person name="Floudas D."/>
            <person name="Copeland A."/>
            <person name="Barry K.W."/>
            <person name="Cichocki N."/>
            <person name="Veneault-Fourrey C."/>
            <person name="LaButti K."/>
            <person name="Lindquist E.A."/>
            <person name="Lipzen A."/>
            <person name="Lundell T."/>
            <person name="Morin E."/>
            <person name="Murat C."/>
            <person name="Riley R."/>
            <person name="Ohm R."/>
            <person name="Sun H."/>
            <person name="Tunlid A."/>
            <person name="Henrissat B."/>
            <person name="Grigoriev I.V."/>
            <person name="Hibbett D.S."/>
            <person name="Martin F."/>
        </authorList>
    </citation>
    <scope>NUCLEOTIDE SEQUENCE [LARGE SCALE GENOMIC DNA]</scope>
    <source>
        <strain evidence="4">Marx 270</strain>
    </source>
</reference>
<feature type="transmembrane region" description="Helical" evidence="2">
    <location>
        <begin position="20"/>
        <end position="43"/>
    </location>
</feature>
<feature type="transmembrane region" description="Helical" evidence="2">
    <location>
        <begin position="132"/>
        <end position="151"/>
    </location>
</feature>
<dbReference type="SUPFAM" id="SSF53335">
    <property type="entry name" value="S-adenosyl-L-methionine-dependent methyltransferases"/>
    <property type="match status" value="1"/>
</dbReference>
<dbReference type="Gene3D" id="3.40.50.150">
    <property type="entry name" value="Vaccinia Virus protein VP39"/>
    <property type="match status" value="1"/>
</dbReference>
<evidence type="ECO:0000313" key="4">
    <source>
        <dbReference type="Proteomes" id="UP000054217"/>
    </source>
</evidence>
<keyword evidence="1" id="KW-0620">Polyamine biosynthesis</keyword>
<dbReference type="Proteomes" id="UP000054217">
    <property type="component" value="Unassembled WGS sequence"/>
</dbReference>
<dbReference type="PANTHER" id="PTHR43317">
    <property type="entry name" value="THERMOSPERMINE SYNTHASE ACAULIS5"/>
    <property type="match status" value="1"/>
</dbReference>
<keyword evidence="2" id="KW-0812">Transmembrane</keyword>
<dbReference type="CDD" id="cd02440">
    <property type="entry name" value="AdoMet_MTases"/>
    <property type="match status" value="1"/>
</dbReference>
<dbReference type="NCBIfam" id="NF037959">
    <property type="entry name" value="MFS_SpdSyn"/>
    <property type="match status" value="1"/>
</dbReference>
<name>A0A0C3PTP8_PISTI</name>
<dbReference type="OrthoDB" id="2016285at2759"/>
<dbReference type="STRING" id="870435.A0A0C3PTP8"/>
<dbReference type="PANTHER" id="PTHR43317:SF1">
    <property type="entry name" value="THERMOSPERMINE SYNTHASE ACAULIS5"/>
    <property type="match status" value="1"/>
</dbReference>